<evidence type="ECO:0000256" key="2">
    <source>
        <dbReference type="ARBA" id="ARBA00023180"/>
    </source>
</evidence>
<dbReference type="InterPro" id="IPR003137">
    <property type="entry name" value="PA_domain"/>
</dbReference>
<sequence>MANVVRAAASLLTIWSVVMHFTVLTGLGIHELLYFRVISPDDISYIFSAAPAKDFGGCFTSFYDEIFLVPAEPADACSDLKDTEILQGQVVLVERGGCSFVEKAHYVEEAGGKAVLLLLSALSLFFSGFAQHIIDFHLSLFSAFSTLTPTICMSSLTTSIYLLFGLPLFLLPGSSISNILLPMYPLSLLCTCPNHLNLASLAFSPNLPVCVVPLMTSFLILSILVTPKENLSIFISSTSSSTSCLLLIATISKPYIMAGLPIIL</sequence>
<dbReference type="PANTHER" id="PTHR22702">
    <property type="entry name" value="PROTEASE-ASSOCIATED DOMAIN-CONTAINING PROTEIN"/>
    <property type="match status" value="1"/>
</dbReference>
<dbReference type="AlphaFoldDB" id="A0A3P8WWC6"/>
<keyword evidence="2" id="KW-0325">Glycoprotein</keyword>
<keyword evidence="3" id="KW-1133">Transmembrane helix</keyword>
<feature type="domain" description="PA" evidence="4">
    <location>
        <begin position="68"/>
        <end position="117"/>
    </location>
</feature>
<accession>A0A3P8WWC6</accession>
<dbReference type="Ensembl" id="ENSCSET00000031501.1">
    <property type="protein sequence ID" value="ENSCSEP00000031094.1"/>
    <property type="gene ID" value="ENSCSEG00000019901.1"/>
</dbReference>
<feature type="transmembrane region" description="Helical" evidence="3">
    <location>
        <begin position="12"/>
        <end position="35"/>
    </location>
</feature>
<dbReference type="Proteomes" id="UP000265120">
    <property type="component" value="Chromosome Z"/>
</dbReference>
<dbReference type="GeneTree" id="ENSGT00390000009837"/>
<feature type="transmembrane region" description="Helical" evidence="3">
    <location>
        <begin position="114"/>
        <end position="134"/>
    </location>
</feature>
<dbReference type="Pfam" id="PF02225">
    <property type="entry name" value="PA"/>
    <property type="match status" value="1"/>
</dbReference>
<feature type="transmembrane region" description="Helical" evidence="3">
    <location>
        <begin position="231"/>
        <end position="251"/>
    </location>
</feature>
<evidence type="ECO:0000313" key="5">
    <source>
        <dbReference type="Ensembl" id="ENSCSEP00000031094.1"/>
    </source>
</evidence>
<evidence type="ECO:0000256" key="3">
    <source>
        <dbReference type="SAM" id="Phobius"/>
    </source>
</evidence>
<feature type="transmembrane region" description="Helical" evidence="3">
    <location>
        <begin position="202"/>
        <end position="224"/>
    </location>
</feature>
<dbReference type="InterPro" id="IPR046450">
    <property type="entry name" value="PA_dom_sf"/>
</dbReference>
<organism evidence="5 6">
    <name type="scientific">Cynoglossus semilaevis</name>
    <name type="common">Tongue sole</name>
    <dbReference type="NCBI Taxonomy" id="244447"/>
    <lineage>
        <taxon>Eukaryota</taxon>
        <taxon>Metazoa</taxon>
        <taxon>Chordata</taxon>
        <taxon>Craniata</taxon>
        <taxon>Vertebrata</taxon>
        <taxon>Euteleostomi</taxon>
        <taxon>Actinopterygii</taxon>
        <taxon>Neopterygii</taxon>
        <taxon>Teleostei</taxon>
        <taxon>Neoteleostei</taxon>
        <taxon>Acanthomorphata</taxon>
        <taxon>Carangaria</taxon>
        <taxon>Pleuronectiformes</taxon>
        <taxon>Pleuronectoidei</taxon>
        <taxon>Cynoglossidae</taxon>
        <taxon>Cynoglossinae</taxon>
        <taxon>Cynoglossus</taxon>
    </lineage>
</organism>
<keyword evidence="6" id="KW-1185">Reference proteome</keyword>
<evidence type="ECO:0000259" key="4">
    <source>
        <dbReference type="Pfam" id="PF02225"/>
    </source>
</evidence>
<dbReference type="PANTHER" id="PTHR22702:SF1">
    <property type="entry name" value="PROTEASE-ASSOCIATED DOMAIN-CONTAINING PROTEIN 1"/>
    <property type="match status" value="1"/>
</dbReference>
<dbReference type="InParanoid" id="A0A3P8WWC6"/>
<protein>
    <submittedName>
        <fullName evidence="5">Protease associated domain containing 1</fullName>
    </submittedName>
</protein>
<keyword evidence="3" id="KW-0812">Transmembrane</keyword>
<keyword evidence="1" id="KW-0732">Signal</keyword>
<reference evidence="5" key="2">
    <citation type="submission" date="2025-08" db="UniProtKB">
        <authorList>
            <consortium name="Ensembl"/>
        </authorList>
    </citation>
    <scope>IDENTIFICATION</scope>
</reference>
<evidence type="ECO:0000313" key="6">
    <source>
        <dbReference type="Proteomes" id="UP000265120"/>
    </source>
</evidence>
<evidence type="ECO:0000256" key="1">
    <source>
        <dbReference type="ARBA" id="ARBA00022729"/>
    </source>
</evidence>
<dbReference type="SUPFAM" id="SSF52025">
    <property type="entry name" value="PA domain"/>
    <property type="match status" value="1"/>
</dbReference>
<name>A0A3P8WWC6_CYNSE</name>
<reference evidence="5 6" key="1">
    <citation type="journal article" date="2014" name="Nat. Genet.">
        <title>Whole-genome sequence of a flatfish provides insights into ZW sex chromosome evolution and adaptation to a benthic lifestyle.</title>
        <authorList>
            <person name="Chen S."/>
            <person name="Zhang G."/>
            <person name="Shao C."/>
            <person name="Huang Q."/>
            <person name="Liu G."/>
            <person name="Zhang P."/>
            <person name="Song W."/>
            <person name="An N."/>
            <person name="Chalopin D."/>
            <person name="Volff J.N."/>
            <person name="Hong Y."/>
            <person name="Li Q."/>
            <person name="Sha Z."/>
            <person name="Zhou H."/>
            <person name="Xie M."/>
            <person name="Yu Q."/>
            <person name="Liu Y."/>
            <person name="Xiang H."/>
            <person name="Wang N."/>
            <person name="Wu K."/>
            <person name="Yang C."/>
            <person name="Zhou Q."/>
            <person name="Liao X."/>
            <person name="Yang L."/>
            <person name="Hu Q."/>
            <person name="Zhang J."/>
            <person name="Meng L."/>
            <person name="Jin L."/>
            <person name="Tian Y."/>
            <person name="Lian J."/>
            <person name="Yang J."/>
            <person name="Miao G."/>
            <person name="Liu S."/>
            <person name="Liang Z."/>
            <person name="Yan F."/>
            <person name="Li Y."/>
            <person name="Sun B."/>
            <person name="Zhang H."/>
            <person name="Zhang J."/>
            <person name="Zhu Y."/>
            <person name="Du M."/>
            <person name="Zhao Y."/>
            <person name="Schartl M."/>
            <person name="Tang Q."/>
            <person name="Wang J."/>
        </authorList>
    </citation>
    <scope>NUCLEOTIDE SEQUENCE</scope>
</reference>
<keyword evidence="3" id="KW-0472">Membrane</keyword>
<proteinExistence type="predicted"/>
<reference evidence="5" key="3">
    <citation type="submission" date="2025-09" db="UniProtKB">
        <authorList>
            <consortium name="Ensembl"/>
        </authorList>
    </citation>
    <scope>IDENTIFICATION</scope>
</reference>
<dbReference type="Gene3D" id="3.50.30.30">
    <property type="match status" value="1"/>
</dbReference>